<protein>
    <submittedName>
        <fullName evidence="1">Deazaflavin-dependent oxidoreductase, nitroreductase family</fullName>
    </submittedName>
</protein>
<name>A0A1K1SSG6_9PSEU</name>
<dbReference type="InterPro" id="IPR004378">
    <property type="entry name" value="F420H2_quin_Rdtase"/>
</dbReference>
<dbReference type="STRING" id="546364.SAMN04489730_6625"/>
<dbReference type="NCBIfam" id="TIGR00026">
    <property type="entry name" value="hi_GC_TIGR00026"/>
    <property type="match status" value="1"/>
</dbReference>
<dbReference type="AlphaFoldDB" id="A0A1K1SSG6"/>
<dbReference type="EMBL" id="FPJG01000006">
    <property type="protein sequence ID" value="SFW87242.1"/>
    <property type="molecule type" value="Genomic_DNA"/>
</dbReference>
<dbReference type="InterPro" id="IPR012349">
    <property type="entry name" value="Split_barrel_FMN-bd"/>
</dbReference>
<keyword evidence="2" id="KW-1185">Reference proteome</keyword>
<dbReference type="Proteomes" id="UP000182740">
    <property type="component" value="Unassembled WGS sequence"/>
</dbReference>
<dbReference type="GO" id="GO:0016491">
    <property type="term" value="F:oxidoreductase activity"/>
    <property type="evidence" value="ECO:0007669"/>
    <property type="project" value="InterPro"/>
</dbReference>
<organism evidence="1 2">
    <name type="scientific">Amycolatopsis australiensis</name>
    <dbReference type="NCBI Taxonomy" id="546364"/>
    <lineage>
        <taxon>Bacteria</taxon>
        <taxon>Bacillati</taxon>
        <taxon>Actinomycetota</taxon>
        <taxon>Actinomycetes</taxon>
        <taxon>Pseudonocardiales</taxon>
        <taxon>Pseudonocardiaceae</taxon>
        <taxon>Amycolatopsis</taxon>
    </lineage>
</organism>
<accession>A0A1K1SSG6</accession>
<sequence length="156" mass="16708">MIWCTVGGMTTAQNYRRMVNAGNKIVVGLQRLGIAFGPMQLLTVRGRRTGVPRTFPIAVIPIDGGRYIFQAYPKAAWVANARAAGEVTLTRGRRTAAARLTEVPVEDRRPLLRELVATSPASVGKRLVTTGLADAPTPDAVAAAAERIAVFRVDPA</sequence>
<evidence type="ECO:0000313" key="2">
    <source>
        <dbReference type="Proteomes" id="UP000182740"/>
    </source>
</evidence>
<gene>
    <name evidence="1" type="ORF">SAMN04489730_6625</name>
</gene>
<evidence type="ECO:0000313" key="1">
    <source>
        <dbReference type="EMBL" id="SFW87242.1"/>
    </source>
</evidence>
<dbReference type="Pfam" id="PF04075">
    <property type="entry name" value="F420H2_quin_red"/>
    <property type="match status" value="1"/>
</dbReference>
<reference evidence="2" key="1">
    <citation type="submission" date="2016-11" db="EMBL/GenBank/DDBJ databases">
        <authorList>
            <person name="Varghese N."/>
            <person name="Submissions S."/>
        </authorList>
    </citation>
    <scope>NUCLEOTIDE SEQUENCE [LARGE SCALE GENOMIC DNA]</scope>
    <source>
        <strain evidence="2">DSM 44671</strain>
    </source>
</reference>
<proteinExistence type="predicted"/>
<dbReference type="Gene3D" id="2.30.110.10">
    <property type="entry name" value="Electron Transport, Fmn-binding Protein, Chain A"/>
    <property type="match status" value="1"/>
</dbReference>